<evidence type="ECO:0000256" key="1">
    <source>
        <dbReference type="SAM" id="MobiDB-lite"/>
    </source>
</evidence>
<protein>
    <submittedName>
        <fullName evidence="2">Uncharacterized protein</fullName>
    </submittedName>
</protein>
<dbReference type="AlphaFoldDB" id="A0A392V3P1"/>
<comment type="caution">
    <text evidence="2">The sequence shown here is derived from an EMBL/GenBank/DDBJ whole genome shotgun (WGS) entry which is preliminary data.</text>
</comment>
<organism evidence="2 3">
    <name type="scientific">Trifolium medium</name>
    <dbReference type="NCBI Taxonomy" id="97028"/>
    <lineage>
        <taxon>Eukaryota</taxon>
        <taxon>Viridiplantae</taxon>
        <taxon>Streptophyta</taxon>
        <taxon>Embryophyta</taxon>
        <taxon>Tracheophyta</taxon>
        <taxon>Spermatophyta</taxon>
        <taxon>Magnoliopsida</taxon>
        <taxon>eudicotyledons</taxon>
        <taxon>Gunneridae</taxon>
        <taxon>Pentapetalae</taxon>
        <taxon>rosids</taxon>
        <taxon>fabids</taxon>
        <taxon>Fabales</taxon>
        <taxon>Fabaceae</taxon>
        <taxon>Papilionoideae</taxon>
        <taxon>50 kb inversion clade</taxon>
        <taxon>NPAAA clade</taxon>
        <taxon>Hologalegina</taxon>
        <taxon>IRL clade</taxon>
        <taxon>Trifolieae</taxon>
        <taxon>Trifolium</taxon>
    </lineage>
</organism>
<accession>A0A392V3P1</accession>
<evidence type="ECO:0000313" key="3">
    <source>
        <dbReference type="Proteomes" id="UP000265520"/>
    </source>
</evidence>
<feature type="non-terminal residue" evidence="2">
    <location>
        <position position="60"/>
    </location>
</feature>
<name>A0A392V3P1_9FABA</name>
<dbReference type="Proteomes" id="UP000265520">
    <property type="component" value="Unassembled WGS sequence"/>
</dbReference>
<feature type="region of interest" description="Disordered" evidence="1">
    <location>
        <begin position="39"/>
        <end position="60"/>
    </location>
</feature>
<evidence type="ECO:0000313" key="2">
    <source>
        <dbReference type="EMBL" id="MCI82918.1"/>
    </source>
</evidence>
<reference evidence="2 3" key="1">
    <citation type="journal article" date="2018" name="Front. Plant Sci.">
        <title>Red Clover (Trifolium pratense) and Zigzag Clover (T. medium) - A Picture of Genomic Similarities and Differences.</title>
        <authorList>
            <person name="Dluhosova J."/>
            <person name="Istvanek J."/>
            <person name="Nedelnik J."/>
            <person name="Repkova J."/>
        </authorList>
    </citation>
    <scope>NUCLEOTIDE SEQUENCE [LARGE SCALE GENOMIC DNA]</scope>
    <source>
        <strain evidence="3">cv. 10/8</strain>
        <tissue evidence="2">Leaf</tissue>
    </source>
</reference>
<sequence length="60" mass="6663">MNSSAYFNVKVMIDYVIDSLKETVLETNVVQDVDTSLARENKQDETVPETGVVPSVDTPM</sequence>
<proteinExistence type="predicted"/>
<dbReference type="EMBL" id="LXQA011054667">
    <property type="protein sequence ID" value="MCI82918.1"/>
    <property type="molecule type" value="Genomic_DNA"/>
</dbReference>
<keyword evidence="3" id="KW-1185">Reference proteome</keyword>